<dbReference type="InterPro" id="IPR043993">
    <property type="entry name" value="T4SS_pilin"/>
</dbReference>
<sequence length="246" mass="26487">MSFTVKDNLSGLFKIIQNKSMVRQRNNSIGKKENFIFFVSLVGFVFLILSPVQAHAQNVTVPNPIAVEPANLRNATVIDIVFVGFGGFAALFGVLAFGFMLVNAFKLVVSAGKEEAVTKSKQGFTWSAISFFIALFSFSIISAVFNVFGGKNYDNLDPGSIDTIVSPIEETNFLGVFNAFLKGLTGVTALATAIMIVVSGIMMVTARGNEEQITKAKTFLKWAVVGLVLMVLAYAILSGINNLFSG</sequence>
<feature type="transmembrane region" description="Helical" evidence="1">
    <location>
        <begin position="184"/>
        <end position="206"/>
    </location>
</feature>
<name>A0A2H0VCP4_9BACT</name>
<keyword evidence="1" id="KW-1133">Transmembrane helix</keyword>
<protein>
    <submittedName>
        <fullName evidence="2">Uncharacterized protein</fullName>
    </submittedName>
</protein>
<feature type="transmembrane region" description="Helical" evidence="1">
    <location>
        <begin position="80"/>
        <end position="102"/>
    </location>
</feature>
<feature type="transmembrane region" description="Helical" evidence="1">
    <location>
        <begin position="218"/>
        <end position="237"/>
    </location>
</feature>
<dbReference type="Proteomes" id="UP000230557">
    <property type="component" value="Unassembled WGS sequence"/>
</dbReference>
<proteinExistence type="predicted"/>
<evidence type="ECO:0000256" key="1">
    <source>
        <dbReference type="SAM" id="Phobius"/>
    </source>
</evidence>
<keyword evidence="1" id="KW-0472">Membrane</keyword>
<comment type="caution">
    <text evidence="2">The sequence shown here is derived from an EMBL/GenBank/DDBJ whole genome shotgun (WGS) entry which is preliminary data.</text>
</comment>
<reference evidence="3" key="1">
    <citation type="submission" date="2017-09" db="EMBL/GenBank/DDBJ databases">
        <title>Depth-based differentiation of microbial function through sediment-hosted aquifers and enrichment of novel symbionts in the deep terrestrial subsurface.</title>
        <authorList>
            <person name="Probst A.J."/>
            <person name="Ladd B."/>
            <person name="Jarett J.K."/>
            <person name="Geller-Mcgrath D.E."/>
            <person name="Sieber C.M.K."/>
            <person name="Emerson J.B."/>
            <person name="Anantharaman K."/>
            <person name="Thomas B.C."/>
            <person name="Malmstrom R."/>
            <person name="Stieglmeier M."/>
            <person name="Klingl A."/>
            <person name="Woyke T."/>
            <person name="Ryan C.M."/>
            <person name="Banfield J.F."/>
        </authorList>
    </citation>
    <scope>NUCLEOTIDE SEQUENCE [LARGE SCALE GENOMIC DNA]</scope>
</reference>
<accession>A0A2H0VCP4</accession>
<dbReference type="EMBL" id="PFAJ01000057">
    <property type="protein sequence ID" value="PIR96865.1"/>
    <property type="molecule type" value="Genomic_DNA"/>
</dbReference>
<keyword evidence="1" id="KW-0812">Transmembrane</keyword>
<dbReference type="AlphaFoldDB" id="A0A2H0VCP4"/>
<feature type="transmembrane region" description="Helical" evidence="1">
    <location>
        <begin position="123"/>
        <end position="148"/>
    </location>
</feature>
<evidence type="ECO:0000313" key="3">
    <source>
        <dbReference type="Proteomes" id="UP000230557"/>
    </source>
</evidence>
<evidence type="ECO:0000313" key="2">
    <source>
        <dbReference type="EMBL" id="PIR96865.1"/>
    </source>
</evidence>
<dbReference type="Pfam" id="PF18895">
    <property type="entry name" value="T4SS_pilin"/>
    <property type="match status" value="1"/>
</dbReference>
<organism evidence="2 3">
    <name type="scientific">Candidatus Doudnabacteria bacterium CG10_big_fil_rev_8_21_14_0_10_41_10</name>
    <dbReference type="NCBI Taxonomy" id="1974551"/>
    <lineage>
        <taxon>Bacteria</taxon>
        <taxon>Candidatus Doudnaibacteriota</taxon>
    </lineage>
</organism>
<gene>
    <name evidence="2" type="ORF">COT91_04350</name>
</gene>